<dbReference type="AlphaFoldDB" id="A0A2M7D6S9"/>
<dbReference type="PANTHER" id="PTHR32432:SF3">
    <property type="entry name" value="ETHANOLAMINE UTILIZATION PROTEIN EUTJ"/>
    <property type="match status" value="1"/>
</dbReference>
<dbReference type="InterPro" id="IPR043129">
    <property type="entry name" value="ATPase_NBD"/>
</dbReference>
<evidence type="ECO:0000313" key="1">
    <source>
        <dbReference type="EMBL" id="PIV38700.1"/>
    </source>
</evidence>
<dbReference type="Proteomes" id="UP000229247">
    <property type="component" value="Unassembled WGS sequence"/>
</dbReference>
<dbReference type="InterPro" id="IPR050696">
    <property type="entry name" value="FtsA/MreB"/>
</dbReference>
<dbReference type="CDD" id="cd24049">
    <property type="entry name" value="ASKHA_NBD_PilM"/>
    <property type="match status" value="1"/>
</dbReference>
<accession>A0A2M7D6S9</accession>
<organism evidence="1 2">
    <name type="scientific">Candidatus Portnoybacteria bacterium CG02_land_8_20_14_3_00_45_8</name>
    <dbReference type="NCBI Taxonomy" id="1974807"/>
    <lineage>
        <taxon>Bacteria</taxon>
        <taxon>Candidatus Portnoyibacteriota</taxon>
    </lineage>
</organism>
<proteinExistence type="predicted"/>
<comment type="caution">
    <text evidence="1">The sequence shown here is derived from an EMBL/GenBank/DDBJ whole genome shotgun (WGS) entry which is preliminary data.</text>
</comment>
<sequence length="322" mass="35454">MFKWLFGEKSVGWLGIDLGSSAIKVVELAKREERFYLTNYAVAQFKSESIFKVDELKEEEVASILKALISRAQLKNKVASLSLPVDKTFSTLIDLPAMPEQELSAAISFEAHKYVPVPLEEVVLDWTMIPPVGEEKSKTASGDKNQSVEPAAAPSTIQVLLVAVPKEIINRLTKIAKLAGLEVAALEQEAFSLARSLIGNDRSVYLMADLGRRSVDLIVVDGGFVKMSHNCESVGREVILMEIDRIVNIYQMRYNKKIEQCVLTGGRSREKELADFLNGKLKIPVRVGDPFARVNKNSLLDPVLQEIGPSLAVAAGLAMRGN</sequence>
<dbReference type="InterPro" id="IPR005883">
    <property type="entry name" value="PilM"/>
</dbReference>
<dbReference type="EMBL" id="PEUE01000017">
    <property type="protein sequence ID" value="PIV38700.1"/>
    <property type="molecule type" value="Genomic_DNA"/>
</dbReference>
<evidence type="ECO:0000313" key="2">
    <source>
        <dbReference type="Proteomes" id="UP000229247"/>
    </source>
</evidence>
<protein>
    <recommendedName>
        <fullName evidence="3">SHS2 domain-containing protein</fullName>
    </recommendedName>
</protein>
<dbReference type="Pfam" id="PF11104">
    <property type="entry name" value="PilM_2"/>
    <property type="match status" value="2"/>
</dbReference>
<name>A0A2M7D6S9_9BACT</name>
<reference evidence="2" key="1">
    <citation type="submission" date="2017-09" db="EMBL/GenBank/DDBJ databases">
        <title>Depth-based differentiation of microbial function through sediment-hosted aquifers and enrichment of novel symbionts in the deep terrestrial subsurface.</title>
        <authorList>
            <person name="Probst A.J."/>
            <person name="Ladd B."/>
            <person name="Jarett J.K."/>
            <person name="Geller-Mcgrath D.E."/>
            <person name="Sieber C.M.K."/>
            <person name="Emerson J.B."/>
            <person name="Anantharaman K."/>
            <person name="Thomas B.C."/>
            <person name="Malmstrom R."/>
            <person name="Stieglmeier M."/>
            <person name="Klingl A."/>
            <person name="Woyke T."/>
            <person name="Ryan C.M."/>
            <person name="Banfield J.F."/>
        </authorList>
    </citation>
    <scope>NUCLEOTIDE SEQUENCE [LARGE SCALE GENOMIC DNA]</scope>
</reference>
<gene>
    <name evidence="1" type="ORF">COS30_00665</name>
</gene>
<dbReference type="Gene3D" id="3.30.420.40">
    <property type="match status" value="2"/>
</dbReference>
<dbReference type="SUPFAM" id="SSF53067">
    <property type="entry name" value="Actin-like ATPase domain"/>
    <property type="match status" value="2"/>
</dbReference>
<evidence type="ECO:0008006" key="3">
    <source>
        <dbReference type="Google" id="ProtNLM"/>
    </source>
</evidence>
<dbReference type="PANTHER" id="PTHR32432">
    <property type="entry name" value="CELL DIVISION PROTEIN FTSA-RELATED"/>
    <property type="match status" value="1"/>
</dbReference>